<dbReference type="AlphaFoldDB" id="A0A4Y6UWN8"/>
<dbReference type="Gene3D" id="3.90.550.10">
    <property type="entry name" value="Spore Coat Polysaccharide Biosynthesis Protein SpsA, Chain A"/>
    <property type="match status" value="1"/>
</dbReference>
<name>A0A4Y6UWN8_SACBS</name>
<dbReference type="GO" id="GO:0016757">
    <property type="term" value="F:glycosyltransferase activity"/>
    <property type="evidence" value="ECO:0007669"/>
    <property type="project" value="InterPro"/>
</dbReference>
<evidence type="ECO:0000313" key="4">
    <source>
        <dbReference type="Proteomes" id="UP000316968"/>
    </source>
</evidence>
<gene>
    <name evidence="3" type="ORF">FFV09_08010</name>
</gene>
<reference evidence="3 4" key="1">
    <citation type="submission" date="2019-06" db="EMBL/GenBank/DDBJ databases">
        <title>Saccharibacillus brassicae sp. nov., an endophytic bacterium isolated from Chinese cabbage seeds (Brassica pekinensis).</title>
        <authorList>
            <person name="Jiang L."/>
            <person name="Lee J."/>
            <person name="Kim S.W."/>
        </authorList>
    </citation>
    <scope>NUCLEOTIDE SEQUENCE [LARGE SCALE GENOMIC DNA]</scope>
    <source>
        <strain evidence="4">KCTC 43072 / ATSA2</strain>
    </source>
</reference>
<dbReference type="SUPFAM" id="SSF53448">
    <property type="entry name" value="Nucleotide-diphospho-sugar transferases"/>
    <property type="match status" value="1"/>
</dbReference>
<feature type="domain" description="Glycosyltransferase 2-like" evidence="2">
    <location>
        <begin position="4"/>
        <end position="125"/>
    </location>
</feature>
<dbReference type="Pfam" id="PF00535">
    <property type="entry name" value="Glycos_transf_2"/>
    <property type="match status" value="1"/>
</dbReference>
<dbReference type="InterPro" id="IPR001173">
    <property type="entry name" value="Glyco_trans_2-like"/>
</dbReference>
<dbReference type="RefSeq" id="WP_141447340.1">
    <property type="nucleotide sequence ID" value="NZ_CP041217.1"/>
</dbReference>
<dbReference type="EMBL" id="CP041217">
    <property type="protein sequence ID" value="QDH20791.1"/>
    <property type="molecule type" value="Genomic_DNA"/>
</dbReference>
<dbReference type="PANTHER" id="PTHR12526">
    <property type="entry name" value="GLYCOSYLTRANSFERASE"/>
    <property type="match status" value="1"/>
</dbReference>
<sequence>MQVSVIIAVYNRASLLTELLEQWRKVNKVTNYEYELIFSDDESSDNSVEVLKACHDLPMRVLENKHGGASKARNHAYQYAKGELIIFTGDDIFPSLNFVNEHYEAYLKNGSNFASLGCIDWRPGIKMNHLMKHITDIGCEQFGFVGMRPFEVVDFRHFYTSNISVAREKLEQVKGLFSLEFKKYGFEDVDLGYRLHKKGVQIIYNPNALGYHDHIYDSVEKFCKRQESAGGELNTFKRLHPNLNKEEIKLDIDEFHYKYSEYIDENLKVDMIGDGGRILIYLMIQMTKIMERLMRYKQYDLIEKICSKLYSIIFRYYMYLGLAYDYAGLPNLPKYKAKRYTFRYLFFGRAQIFYDKSNQFTETKSEVFHTAGSKIVKLSIDIPAVDLGRIRFDALDDFCKIRLLSAVAYVNQVKKEDILFEYTNAKKVKNQKYNFSNQIDPILISKELPKNTEYIEIKYQVNYLLFKRIIYQFRNVAKLGKRILKKILNGPKPAKRANQPLIDGNIVAKRKVWITVKTPSHINQKGLIEQYSSICSHLEDVKITADTRPNTEKSYTEYIYEISNMHHSLEPVQFLNASLCLLQYNYDFIILSDGLSSYPNIYNFSLQDCTLIAASYGSYNQLVNGEANTAARGKILRIPGSKKIEQQIDLTDAIPNINKLEDGTLRIWKPETKLLFNDQSSFSLKAKNKPVVFVLPVFMAVGGVERNTIELMSRLKSDYDFVVITFESHRFEQGSLFYQIVQLGIDYYDFAEISSFENYNYLLEKLNFSYSTDLVWICNNSPWMMNNSSEIRRIFHSIPIVVQDVYDYQYGWIEYYNRPAIHSYDRYIAVNKKIQEKFVNAYGISAADIDLIYSATDTEKIKKMTEEGYMRDSVLQELNLDAKKKYFAFIGRFTEQKQPLKLTELAKYIVEKYEHIDFIMVGDGELSEKVDERINQYQLNDRIHRIKYISNVSQFVKALEGLFITSLYEGLPIVTIEAMCVGTPIFSTDVGDIGLFVTENNIGKVSQSNEIGQLKKEFDNFYSDLTLYKENASKNAFQNIDFFSSRRAAELMKDSFQKALEKYE</sequence>
<dbReference type="InterPro" id="IPR029044">
    <property type="entry name" value="Nucleotide-diphossugar_trans"/>
</dbReference>
<dbReference type="PANTHER" id="PTHR12526:SF630">
    <property type="entry name" value="GLYCOSYLTRANSFERASE"/>
    <property type="match status" value="1"/>
</dbReference>
<keyword evidence="3" id="KW-0808">Transferase</keyword>
<dbReference type="Gene3D" id="3.40.50.2000">
    <property type="entry name" value="Glycogen Phosphorylase B"/>
    <property type="match status" value="2"/>
</dbReference>
<proteinExistence type="predicted"/>
<evidence type="ECO:0000313" key="3">
    <source>
        <dbReference type="EMBL" id="QDH20791.1"/>
    </source>
</evidence>
<evidence type="ECO:0000259" key="2">
    <source>
        <dbReference type="Pfam" id="PF00535"/>
    </source>
</evidence>
<protein>
    <submittedName>
        <fullName evidence="3">Glycosyltransferase</fullName>
    </submittedName>
</protein>
<dbReference type="OrthoDB" id="9812302at2"/>
<accession>A0A4Y6UWN8</accession>
<dbReference type="Proteomes" id="UP000316968">
    <property type="component" value="Chromosome"/>
</dbReference>
<dbReference type="InterPro" id="IPR001296">
    <property type="entry name" value="Glyco_trans_1"/>
</dbReference>
<dbReference type="CDD" id="cd03801">
    <property type="entry name" value="GT4_PimA-like"/>
    <property type="match status" value="1"/>
</dbReference>
<keyword evidence="4" id="KW-1185">Reference proteome</keyword>
<dbReference type="SUPFAM" id="SSF53756">
    <property type="entry name" value="UDP-Glycosyltransferase/glycogen phosphorylase"/>
    <property type="match status" value="1"/>
</dbReference>
<feature type="domain" description="Glycosyl transferase family 1" evidence="1">
    <location>
        <begin position="875"/>
        <end position="1036"/>
    </location>
</feature>
<dbReference type="Pfam" id="PF00534">
    <property type="entry name" value="Glycos_transf_1"/>
    <property type="match status" value="1"/>
</dbReference>
<dbReference type="KEGG" id="saca:FFV09_08010"/>
<evidence type="ECO:0000259" key="1">
    <source>
        <dbReference type="Pfam" id="PF00534"/>
    </source>
</evidence>
<organism evidence="3 4">
    <name type="scientific">Saccharibacillus brassicae</name>
    <dbReference type="NCBI Taxonomy" id="2583377"/>
    <lineage>
        <taxon>Bacteria</taxon>
        <taxon>Bacillati</taxon>
        <taxon>Bacillota</taxon>
        <taxon>Bacilli</taxon>
        <taxon>Bacillales</taxon>
        <taxon>Paenibacillaceae</taxon>
        <taxon>Saccharibacillus</taxon>
    </lineage>
</organism>